<dbReference type="GO" id="GO:0051536">
    <property type="term" value="F:iron-sulfur cluster binding"/>
    <property type="evidence" value="ECO:0007669"/>
    <property type="project" value="UniProtKB-KW"/>
</dbReference>
<keyword evidence="6" id="KW-1185">Reference proteome</keyword>
<reference evidence="5" key="2">
    <citation type="submission" date="2020-10" db="EMBL/GenBank/DDBJ databases">
        <authorList>
            <person name="Peck L.D."/>
            <person name="Nowell R.W."/>
            <person name="Flood J."/>
            <person name="Ryan M.J."/>
            <person name="Barraclough T.G."/>
        </authorList>
    </citation>
    <scope>NUCLEOTIDE SEQUENCE</scope>
    <source>
        <strain evidence="5">IMI 127659i</strain>
    </source>
</reference>
<dbReference type="Gene3D" id="3.50.4.10">
    <property type="entry name" value="Hepatocyte Growth Factor"/>
    <property type="match status" value="1"/>
</dbReference>
<sequence length="305" mass="33533">MAVIEANKTKQADHDVIVIFEPEGMKLALGELVEDHGIHILLHSSVISAERFVENIFTSVAIQERRGTTTLRARAFVDASGDGDLAYHAGASVRYGNHDTINLGTLLTRFGGLKNINPVAQEWRYAILQARADNPKLAVASVQLRLPQSGDIITYLAWAPYDARNISKKLPSHQDMHLVSSGPNFSTRESRRINAKGQLRVEDVDTGAHFYDRVAKQPDGRTSNVLLEADCAHLCMKNSICGVWQYDSLSKTCNMFSSSFSDLVTLDSVGTATGRKMLVGARSYSSEFFKPVLDVFNGEMALGND</sequence>
<proteinExistence type="predicted"/>
<evidence type="ECO:0000256" key="2">
    <source>
        <dbReference type="ARBA" id="ARBA00023002"/>
    </source>
</evidence>
<evidence type="ECO:0000256" key="3">
    <source>
        <dbReference type="ARBA" id="ARBA00023004"/>
    </source>
</evidence>
<keyword evidence="2" id="KW-0560">Oxidoreductase</keyword>
<gene>
    <name evidence="5" type="ORF">H9Q72_005639</name>
</gene>
<reference evidence="5" key="1">
    <citation type="journal article" date="2020" name="bioRxiv">
        <title>Historical genomics reveals the evolutionary mechanisms behind multiple outbreaks of the host-specific coffee wilt pathogen Fusarium xylarioides.</title>
        <authorList>
            <person name="Peck D."/>
            <person name="Nowell R.W."/>
            <person name="Flood J."/>
            <person name="Ryan M.J."/>
            <person name="Barraclough T.G."/>
        </authorList>
    </citation>
    <scope>NUCLEOTIDE SEQUENCE</scope>
    <source>
        <strain evidence="5">IMI 127659i</strain>
    </source>
</reference>
<evidence type="ECO:0000256" key="4">
    <source>
        <dbReference type="ARBA" id="ARBA00023014"/>
    </source>
</evidence>
<dbReference type="EMBL" id="JADFTT010000164">
    <property type="protein sequence ID" value="KAG5766272.1"/>
    <property type="molecule type" value="Genomic_DNA"/>
</dbReference>
<evidence type="ECO:0000313" key="6">
    <source>
        <dbReference type="Proteomes" id="UP000750502"/>
    </source>
</evidence>
<dbReference type="InterPro" id="IPR039650">
    <property type="entry name" value="HdrA-like"/>
</dbReference>
<accession>A0A9P7L271</accession>
<dbReference type="PANTHER" id="PTHR43498">
    <property type="entry name" value="FERREDOXIN:COB-COM HETERODISULFIDE REDUCTASE SUBUNIT A"/>
    <property type="match status" value="1"/>
</dbReference>
<dbReference type="Proteomes" id="UP000750502">
    <property type="component" value="Unassembled WGS sequence"/>
</dbReference>
<comment type="caution">
    <text evidence="5">The sequence shown here is derived from an EMBL/GenBank/DDBJ whole genome shotgun (WGS) entry which is preliminary data.</text>
</comment>
<dbReference type="GO" id="GO:0046872">
    <property type="term" value="F:metal ion binding"/>
    <property type="evidence" value="ECO:0007669"/>
    <property type="project" value="UniProtKB-KW"/>
</dbReference>
<protein>
    <recommendedName>
        <fullName evidence="7">Apple domain-containing protein</fullName>
    </recommendedName>
</protein>
<dbReference type="OrthoDB" id="5094340at2759"/>
<keyword evidence="4" id="KW-0411">Iron-sulfur</keyword>
<dbReference type="GO" id="GO:0016491">
    <property type="term" value="F:oxidoreductase activity"/>
    <property type="evidence" value="ECO:0007669"/>
    <property type="project" value="UniProtKB-KW"/>
</dbReference>
<evidence type="ECO:0000313" key="5">
    <source>
        <dbReference type="EMBL" id="KAG5766272.1"/>
    </source>
</evidence>
<evidence type="ECO:0008006" key="7">
    <source>
        <dbReference type="Google" id="ProtNLM"/>
    </source>
</evidence>
<keyword evidence="3" id="KW-0408">Iron</keyword>
<dbReference type="PANTHER" id="PTHR43498:SF1">
    <property type="entry name" value="COB--COM HETERODISULFIDE REDUCTASE IRON-SULFUR SUBUNIT A"/>
    <property type="match status" value="1"/>
</dbReference>
<dbReference type="AlphaFoldDB" id="A0A9P7L271"/>
<keyword evidence="1" id="KW-0479">Metal-binding</keyword>
<organism evidence="5 6">
    <name type="scientific">Fusarium xylarioides</name>
    <dbReference type="NCBI Taxonomy" id="221167"/>
    <lineage>
        <taxon>Eukaryota</taxon>
        <taxon>Fungi</taxon>
        <taxon>Dikarya</taxon>
        <taxon>Ascomycota</taxon>
        <taxon>Pezizomycotina</taxon>
        <taxon>Sordariomycetes</taxon>
        <taxon>Hypocreomycetidae</taxon>
        <taxon>Hypocreales</taxon>
        <taxon>Nectriaceae</taxon>
        <taxon>Fusarium</taxon>
        <taxon>Fusarium fujikuroi species complex</taxon>
    </lineage>
</organism>
<name>A0A9P7L271_9HYPO</name>
<evidence type="ECO:0000256" key="1">
    <source>
        <dbReference type="ARBA" id="ARBA00022723"/>
    </source>
</evidence>
<dbReference type="Pfam" id="PF12831">
    <property type="entry name" value="FAD_oxidored"/>
    <property type="match status" value="1"/>
</dbReference>